<name>A0A4P8XLJ1_9BACL</name>
<keyword evidence="2" id="KW-1185">Reference proteome</keyword>
<dbReference type="EMBL" id="CP040396">
    <property type="protein sequence ID" value="QCT03647.1"/>
    <property type="molecule type" value="Genomic_DNA"/>
</dbReference>
<protein>
    <submittedName>
        <fullName evidence="1">Uncharacterized protein</fullName>
    </submittedName>
</protein>
<dbReference type="Proteomes" id="UP000300879">
    <property type="component" value="Chromosome"/>
</dbReference>
<dbReference type="KEGG" id="palo:E6C60_2936"/>
<evidence type="ECO:0000313" key="2">
    <source>
        <dbReference type="Proteomes" id="UP000300879"/>
    </source>
</evidence>
<reference evidence="1 2" key="1">
    <citation type="submission" date="2019-05" db="EMBL/GenBank/DDBJ databases">
        <authorList>
            <person name="Chen C."/>
        </authorList>
    </citation>
    <scope>NUCLEOTIDE SEQUENCE [LARGE SCALE GENOMIC DNA]</scope>
    <source>
        <strain evidence="1 2">HB172198</strain>
    </source>
</reference>
<dbReference type="AlphaFoldDB" id="A0A4P8XLJ1"/>
<sequence>MLFATLFYTPLHRFHLILSKEMKNLLRLIVIIYRYIAILKGTL</sequence>
<evidence type="ECO:0000313" key="1">
    <source>
        <dbReference type="EMBL" id="QCT03647.1"/>
    </source>
</evidence>
<organism evidence="1 2">
    <name type="scientific">Paenibacillus algicola</name>
    <dbReference type="NCBI Taxonomy" id="2565926"/>
    <lineage>
        <taxon>Bacteria</taxon>
        <taxon>Bacillati</taxon>
        <taxon>Bacillota</taxon>
        <taxon>Bacilli</taxon>
        <taxon>Bacillales</taxon>
        <taxon>Paenibacillaceae</taxon>
        <taxon>Paenibacillus</taxon>
    </lineage>
</organism>
<gene>
    <name evidence="1" type="ORF">E6C60_2936</name>
</gene>
<proteinExistence type="predicted"/>
<accession>A0A4P8XLJ1</accession>